<dbReference type="PROSITE" id="PS00616">
    <property type="entry name" value="HIS_ACID_PHOSPHAT_1"/>
    <property type="match status" value="1"/>
</dbReference>
<organism evidence="6 7">
    <name type="scientific">Trichoderma cornu-damae</name>
    <dbReference type="NCBI Taxonomy" id="654480"/>
    <lineage>
        <taxon>Eukaryota</taxon>
        <taxon>Fungi</taxon>
        <taxon>Dikarya</taxon>
        <taxon>Ascomycota</taxon>
        <taxon>Pezizomycotina</taxon>
        <taxon>Sordariomycetes</taxon>
        <taxon>Hypocreomycetidae</taxon>
        <taxon>Hypocreales</taxon>
        <taxon>Hypocreaceae</taxon>
        <taxon>Trichoderma</taxon>
    </lineage>
</organism>
<dbReference type="InterPro" id="IPR000560">
    <property type="entry name" value="His_Pase_clade-2"/>
</dbReference>
<dbReference type="EC" id="3.1.3.8" evidence="2"/>
<evidence type="ECO:0000313" key="6">
    <source>
        <dbReference type="EMBL" id="KAH6610517.1"/>
    </source>
</evidence>
<dbReference type="Pfam" id="PF00328">
    <property type="entry name" value="His_Phos_2"/>
    <property type="match status" value="1"/>
</dbReference>
<protein>
    <recommendedName>
        <fullName evidence="2">3-phytase</fullName>
        <ecNumber evidence="2">3.1.3.8</ecNumber>
    </recommendedName>
</protein>
<dbReference type="CDD" id="cd07061">
    <property type="entry name" value="HP_HAP_like"/>
    <property type="match status" value="1"/>
</dbReference>
<dbReference type="AlphaFoldDB" id="A0A9P8QXD7"/>
<dbReference type="Proteomes" id="UP000827724">
    <property type="component" value="Unassembled WGS sequence"/>
</dbReference>
<dbReference type="Gene3D" id="3.40.50.1240">
    <property type="entry name" value="Phosphoglycerate mutase-like"/>
    <property type="match status" value="1"/>
</dbReference>
<dbReference type="PROSITE" id="PS00778">
    <property type="entry name" value="HIS_ACID_PHOSPHAT_2"/>
    <property type="match status" value="1"/>
</dbReference>
<accession>A0A9P8QXD7</accession>
<dbReference type="InterPro" id="IPR029033">
    <property type="entry name" value="His_PPase_superfam"/>
</dbReference>
<name>A0A9P8QXD7_9HYPO</name>
<keyword evidence="7" id="KW-1185">Reference proteome</keyword>
<dbReference type="OrthoDB" id="6509975at2759"/>
<keyword evidence="5" id="KW-1133">Transmembrane helix</keyword>
<feature type="transmembrane region" description="Helical" evidence="5">
    <location>
        <begin position="61"/>
        <end position="86"/>
    </location>
</feature>
<dbReference type="InterPro" id="IPR033379">
    <property type="entry name" value="Acid_Pase_AS"/>
</dbReference>
<dbReference type="PANTHER" id="PTHR20963">
    <property type="entry name" value="MULTIPLE INOSITOL POLYPHOSPHATE PHOSPHATASE-RELATED"/>
    <property type="match status" value="1"/>
</dbReference>
<feature type="region of interest" description="Disordered" evidence="4">
    <location>
        <begin position="1"/>
        <end position="32"/>
    </location>
</feature>
<dbReference type="EMBL" id="JAIWOZ010000001">
    <property type="protein sequence ID" value="KAH6610517.1"/>
    <property type="molecule type" value="Genomic_DNA"/>
</dbReference>
<comment type="caution">
    <text evidence="6">The sequence shown here is derived from an EMBL/GenBank/DDBJ whole genome shotgun (WGS) entry which is preliminary data.</text>
</comment>
<reference evidence="6" key="1">
    <citation type="submission" date="2021-08" db="EMBL/GenBank/DDBJ databases">
        <title>Chromosome-Level Trichoderma cornu-damae using Hi-C Data.</title>
        <authorList>
            <person name="Kim C.S."/>
        </authorList>
    </citation>
    <scope>NUCLEOTIDE SEQUENCE</scope>
    <source>
        <strain evidence="6">KA19-0412C</strain>
    </source>
</reference>
<dbReference type="GO" id="GO:0003993">
    <property type="term" value="F:acid phosphatase activity"/>
    <property type="evidence" value="ECO:0007669"/>
    <property type="project" value="TreeGrafter"/>
</dbReference>
<evidence type="ECO:0000256" key="2">
    <source>
        <dbReference type="ARBA" id="ARBA00012632"/>
    </source>
</evidence>
<comment type="similarity">
    <text evidence="1">Belongs to the histidine acid phosphatase family.</text>
</comment>
<evidence type="ECO:0000256" key="1">
    <source>
        <dbReference type="ARBA" id="ARBA00005375"/>
    </source>
</evidence>
<keyword evidence="3" id="KW-0378">Hydrolase</keyword>
<proteinExistence type="inferred from homology"/>
<evidence type="ECO:0000313" key="7">
    <source>
        <dbReference type="Proteomes" id="UP000827724"/>
    </source>
</evidence>
<keyword evidence="5" id="KW-0472">Membrane</keyword>
<dbReference type="PANTHER" id="PTHR20963:SF43">
    <property type="entry name" value="PUTATIVE (AFU_ORTHOLOGUE AFUA_7G01240)-RELATED"/>
    <property type="match status" value="1"/>
</dbReference>
<sequence length="618" mass="68475">MAKPAASRPQQPIGKPASRGGSSGYQPVLQDDLQDAIEEEAASSTSHLPPRHARADRRYRTAVLVLVVALVLLLASNLYMSLPYLIPGRRSASCPCRPSKVPQYFQTSPELWAGPTATGHAAFLAQTRTFDPTATFVPNEPLQTAIPVSGMGPGDDTIFKMMGYLSPYFPSPGFGVDEYPLPQGAEIVQVQMLSRHGARYPTSGVGLVQFAQRISNASAEFNPKGPLSFLKGWEYHLGSEILVPKGRQELYNSGVLHSYMYGSLYNPKSKIIARTTTQDRMLKSAENWMAGFFGLEWTNNVTIEVIIEAGGFNNSLAGDLNCPNAHSKTSADEAKRTWINIYLQDALFRFRAMTEGFEWTIDDVYSAQTLCPYETVAYGFSMFCDLFTYEEWQGFGYSVDVWFAGGSAFHSPVGLAQLKTFGTLMPSSRIQRATGIGYQQEVLARLKNHTLGYSGSQINVTLDDNTETFPLNQSLYFDFSHDTNIVSILAAFGLRQFADELPADRYPGHHNFTVSHITPFGARLDIEIIKTPKPVSPNRDGYLRGEEQKYVHFVLNQRTLPLGLSFPECDASRKDGWCEFETFVGIQEGMSARASFDHACYGDYPKEPYGKITDGVPN</sequence>
<gene>
    <name evidence="6" type="ORF">Trco_000537</name>
</gene>
<dbReference type="GO" id="GO:0016158">
    <property type="term" value="F:inositol hexakisphosphate 3-phosphatase activity"/>
    <property type="evidence" value="ECO:0007669"/>
    <property type="project" value="UniProtKB-EC"/>
</dbReference>
<evidence type="ECO:0000256" key="3">
    <source>
        <dbReference type="ARBA" id="ARBA00022801"/>
    </source>
</evidence>
<keyword evidence="5" id="KW-0812">Transmembrane</keyword>
<evidence type="ECO:0000256" key="5">
    <source>
        <dbReference type="SAM" id="Phobius"/>
    </source>
</evidence>
<evidence type="ECO:0000256" key="4">
    <source>
        <dbReference type="SAM" id="MobiDB-lite"/>
    </source>
</evidence>
<dbReference type="SUPFAM" id="SSF53254">
    <property type="entry name" value="Phosphoglycerate mutase-like"/>
    <property type="match status" value="1"/>
</dbReference>